<organism evidence="2 3">
    <name type="scientific">Fusarium vanettenii (strain ATCC MYA-4622 / CBS 123669 / FGSC 9596 / NRRL 45880 / 77-13-4)</name>
    <name type="common">Fusarium solani subsp. pisi</name>
    <dbReference type="NCBI Taxonomy" id="660122"/>
    <lineage>
        <taxon>Eukaryota</taxon>
        <taxon>Fungi</taxon>
        <taxon>Dikarya</taxon>
        <taxon>Ascomycota</taxon>
        <taxon>Pezizomycotina</taxon>
        <taxon>Sordariomycetes</taxon>
        <taxon>Hypocreomycetidae</taxon>
        <taxon>Hypocreales</taxon>
        <taxon>Nectriaceae</taxon>
        <taxon>Fusarium</taxon>
        <taxon>Fusarium solani species complex</taxon>
        <taxon>Fusarium vanettenii</taxon>
    </lineage>
</organism>
<sequence>MNFTGWDSHVPGQGGSMYSWVVPYDISWGHLQHYRPARVRGMGDAVWYADLQHIDGLSSAEMNLWSTPRTDPSESTMPTDGPSADSASEETDWDALRRMIPSKASLDGIEDMPRFDLADLEMVHEIGAFDFDPTDPGEYLGDASQPQVNIGILLAKCFTEPTFGWGASYGLMAKLGVKR</sequence>
<evidence type="ECO:0000256" key="1">
    <source>
        <dbReference type="SAM" id="MobiDB-lite"/>
    </source>
</evidence>
<feature type="region of interest" description="Disordered" evidence="1">
    <location>
        <begin position="63"/>
        <end position="91"/>
    </location>
</feature>
<feature type="compositionally biased region" description="Polar residues" evidence="1">
    <location>
        <begin position="63"/>
        <end position="78"/>
    </location>
</feature>
<dbReference type="RefSeq" id="XP_003039296.1">
    <property type="nucleotide sequence ID" value="XM_003039250.1"/>
</dbReference>
<gene>
    <name evidence="2" type="ORF">NECHADRAFT_88534</name>
</gene>
<name>C7ZQX1_FUSV7</name>
<keyword evidence="3" id="KW-1185">Reference proteome</keyword>
<evidence type="ECO:0000313" key="2">
    <source>
        <dbReference type="EMBL" id="EEU33583.1"/>
    </source>
</evidence>
<reference evidence="2 3" key="1">
    <citation type="journal article" date="2009" name="PLoS Genet.">
        <title>The genome of Nectria haematococca: contribution of supernumerary chromosomes to gene expansion.</title>
        <authorList>
            <person name="Coleman J.J."/>
            <person name="Rounsley S.D."/>
            <person name="Rodriguez-Carres M."/>
            <person name="Kuo A."/>
            <person name="Wasmann C.C."/>
            <person name="Grimwood J."/>
            <person name="Schmutz J."/>
            <person name="Taga M."/>
            <person name="White G.J."/>
            <person name="Zhou S."/>
            <person name="Schwartz D.C."/>
            <person name="Freitag M."/>
            <person name="Ma L.J."/>
            <person name="Danchin E.G."/>
            <person name="Henrissat B."/>
            <person name="Coutinho P.M."/>
            <person name="Nelson D.R."/>
            <person name="Straney D."/>
            <person name="Napoli C.A."/>
            <person name="Barker B.M."/>
            <person name="Gribskov M."/>
            <person name="Rep M."/>
            <person name="Kroken S."/>
            <person name="Molnar I."/>
            <person name="Rensing C."/>
            <person name="Kennell J.C."/>
            <person name="Zamora J."/>
            <person name="Farman M.L."/>
            <person name="Selker E.U."/>
            <person name="Salamov A."/>
            <person name="Shapiro H."/>
            <person name="Pangilinan J."/>
            <person name="Lindquist E."/>
            <person name="Lamers C."/>
            <person name="Grigoriev I.V."/>
            <person name="Geiser D.M."/>
            <person name="Covert S.F."/>
            <person name="Temporini E."/>
            <person name="Vanetten H.D."/>
        </authorList>
    </citation>
    <scope>NUCLEOTIDE SEQUENCE [LARGE SCALE GENOMIC DNA]</scope>
    <source>
        <strain evidence="3">ATCC MYA-4622 / CBS 123669 / FGSC 9596 / NRRL 45880 / 77-13-4</strain>
    </source>
</reference>
<dbReference type="GeneID" id="9666823"/>
<evidence type="ECO:0000313" key="3">
    <source>
        <dbReference type="Proteomes" id="UP000005206"/>
    </source>
</evidence>
<protein>
    <submittedName>
        <fullName evidence="2">Uncharacterized protein</fullName>
    </submittedName>
</protein>
<accession>C7ZQX1</accession>
<dbReference type="Proteomes" id="UP000005206">
    <property type="component" value="Chromosome 14"/>
</dbReference>
<proteinExistence type="predicted"/>
<dbReference type="AlphaFoldDB" id="C7ZQX1"/>
<dbReference type="HOGENOM" id="CLU_1503831_0_0_1"/>
<dbReference type="KEGG" id="nhe:NECHADRAFT_88534"/>
<dbReference type="VEuPathDB" id="FungiDB:NECHADRAFT_88534"/>
<dbReference type="InParanoid" id="C7ZQX1"/>
<dbReference type="EMBL" id="GG699018">
    <property type="protein sequence ID" value="EEU33583.1"/>
    <property type="molecule type" value="Genomic_DNA"/>
</dbReference>